<evidence type="ECO:0000313" key="2">
    <source>
        <dbReference type="EMBL" id="GFG81033.1"/>
    </source>
</evidence>
<keyword evidence="3" id="KW-1185">Reference proteome</keyword>
<gene>
    <name evidence="2" type="ORF">MPRG_43090</name>
</gene>
<evidence type="ECO:0000256" key="1">
    <source>
        <dbReference type="SAM" id="MobiDB-lite"/>
    </source>
</evidence>
<evidence type="ECO:0000313" key="3">
    <source>
        <dbReference type="Proteomes" id="UP000465240"/>
    </source>
</evidence>
<feature type="region of interest" description="Disordered" evidence="1">
    <location>
        <begin position="71"/>
        <end position="101"/>
    </location>
</feature>
<sequence>MADHMDLSSAAGIDERPDIVDQFGYPILPTAPRTRSRGVAALVGSQAAVTAHDEPRNYLVPRGIRLRVAMEEHNHRPVSRTAVKHVEDEISPSKLLHQSRW</sequence>
<comment type="caution">
    <text evidence="2">The sequence shown here is derived from an EMBL/GenBank/DDBJ whole genome shotgun (WGS) entry which is preliminary data.</text>
</comment>
<dbReference type="EMBL" id="BLKX01000001">
    <property type="protein sequence ID" value="GFG81033.1"/>
    <property type="molecule type" value="Genomic_DNA"/>
</dbReference>
<proteinExistence type="predicted"/>
<name>A0ABQ1CAE4_9MYCO</name>
<reference evidence="2 3" key="1">
    <citation type="journal article" date="2019" name="Emerg. Microbes Infect.">
        <title>Comprehensive subspecies identification of 175 nontuberculous mycobacteria species based on 7547 genomic profiles.</title>
        <authorList>
            <person name="Matsumoto Y."/>
            <person name="Kinjo T."/>
            <person name="Motooka D."/>
            <person name="Nabeya D."/>
            <person name="Jung N."/>
            <person name="Uechi K."/>
            <person name="Horii T."/>
            <person name="Iida T."/>
            <person name="Fujita J."/>
            <person name="Nakamura S."/>
        </authorList>
    </citation>
    <scope>NUCLEOTIDE SEQUENCE [LARGE SCALE GENOMIC DNA]</scope>
    <source>
        <strain evidence="2 3">JCM 18565</strain>
    </source>
</reference>
<dbReference type="Proteomes" id="UP000465240">
    <property type="component" value="Unassembled WGS sequence"/>
</dbReference>
<protein>
    <submittedName>
        <fullName evidence="2">Uncharacterized protein</fullName>
    </submittedName>
</protein>
<accession>A0ABQ1CAE4</accession>
<organism evidence="2 3">
    <name type="scientific">Mycobacterium paragordonae</name>
    <dbReference type="NCBI Taxonomy" id="1389713"/>
    <lineage>
        <taxon>Bacteria</taxon>
        <taxon>Bacillati</taxon>
        <taxon>Actinomycetota</taxon>
        <taxon>Actinomycetes</taxon>
        <taxon>Mycobacteriales</taxon>
        <taxon>Mycobacteriaceae</taxon>
        <taxon>Mycobacterium</taxon>
    </lineage>
</organism>